<evidence type="ECO:0000256" key="3">
    <source>
        <dbReference type="ARBA" id="ARBA00022692"/>
    </source>
</evidence>
<feature type="transmembrane region" description="Helical" evidence="9">
    <location>
        <begin position="215"/>
        <end position="238"/>
    </location>
</feature>
<evidence type="ECO:0000256" key="4">
    <source>
        <dbReference type="ARBA" id="ARBA00022737"/>
    </source>
</evidence>
<evidence type="ECO:0000313" key="10">
    <source>
        <dbReference type="EMBL" id="KAH7444089.1"/>
    </source>
</evidence>
<dbReference type="GO" id="GO:0016020">
    <property type="term" value="C:membrane"/>
    <property type="evidence" value="ECO:0007669"/>
    <property type="project" value="UniProtKB-SubCell"/>
</dbReference>
<comment type="similarity">
    <text evidence="7 8">Belongs to the MPDU1 (TC 2.A.43.3) family.</text>
</comment>
<evidence type="ECO:0000256" key="8">
    <source>
        <dbReference type="PIRNR" id="PIRNR023381"/>
    </source>
</evidence>
<evidence type="ECO:0000256" key="9">
    <source>
        <dbReference type="SAM" id="Phobius"/>
    </source>
</evidence>
<keyword evidence="2" id="KW-0813">Transport</keyword>
<keyword evidence="5 8" id="KW-1133">Transmembrane helix</keyword>
<dbReference type="SMART" id="SM00679">
    <property type="entry name" value="CTNS"/>
    <property type="match status" value="2"/>
</dbReference>
<name>A0A8T2VI04_CERRI</name>
<keyword evidence="4" id="KW-0677">Repeat</keyword>
<dbReference type="Proteomes" id="UP000825935">
    <property type="component" value="Chromosome 2"/>
</dbReference>
<keyword evidence="11" id="KW-1185">Reference proteome</keyword>
<sequence length="244" mass="26779">MLARKASHGINVGIGMEVFGMNFTCLVDSLQYFRFPTQACVLPLFSQILGYAIVVASSIVKLPQIYLIIKNRSVLGLSATAFELEVVGYTLALAYCVYKKLPFSTYGEISFLLIQALIIVGLMYNLTPNLGMAAWAKAAVYCAFAPSILAGRLNPSLLEALYAFQHIIFFAARVPQIYKNYKNKQTGQLSFLTSLMNLMGSSARIFTSIQANAPVLMVVGSILGLLTHGTLVFQISFYNKVKSQ</sequence>
<gene>
    <name evidence="10" type="ORF">KP509_02G064200</name>
</gene>
<dbReference type="InterPro" id="IPR016817">
    <property type="entry name" value="MannP-dilichol_defect-1"/>
</dbReference>
<dbReference type="AlphaFoldDB" id="A0A8T2VI04"/>
<dbReference type="Gene3D" id="1.20.1280.290">
    <property type="match status" value="2"/>
</dbReference>
<evidence type="ECO:0000256" key="5">
    <source>
        <dbReference type="ARBA" id="ARBA00022989"/>
    </source>
</evidence>
<accession>A0A8T2VI04</accession>
<feature type="transmembrane region" description="Helical" evidence="9">
    <location>
        <begin position="74"/>
        <end position="97"/>
    </location>
</feature>
<dbReference type="PIRSF" id="PIRSF023381">
    <property type="entry name" value="MannP-dilichol_defect-1p"/>
    <property type="match status" value="1"/>
</dbReference>
<dbReference type="OMA" id="HLQNQAG"/>
<reference evidence="10" key="1">
    <citation type="submission" date="2021-08" db="EMBL/GenBank/DDBJ databases">
        <title>WGS assembly of Ceratopteris richardii.</title>
        <authorList>
            <person name="Marchant D.B."/>
            <person name="Chen G."/>
            <person name="Jenkins J."/>
            <person name="Shu S."/>
            <person name="Leebens-Mack J."/>
            <person name="Grimwood J."/>
            <person name="Schmutz J."/>
            <person name="Soltis P."/>
            <person name="Soltis D."/>
            <person name="Chen Z.-H."/>
        </authorList>
    </citation>
    <scope>NUCLEOTIDE SEQUENCE</scope>
    <source>
        <strain evidence="10">Whitten #5841</strain>
        <tissue evidence="10">Leaf</tissue>
    </source>
</reference>
<comment type="subcellular location">
    <subcellularLocation>
        <location evidence="1 8">Membrane</location>
        <topology evidence="1 8">Multi-pass membrane protein</topology>
    </subcellularLocation>
</comment>
<evidence type="ECO:0000256" key="7">
    <source>
        <dbReference type="ARBA" id="ARBA00038475"/>
    </source>
</evidence>
<dbReference type="OrthoDB" id="271506at2759"/>
<dbReference type="PANTHER" id="PTHR12226">
    <property type="entry name" value="MANNOSE-P-DOLICHOL UTILIZATION DEFECT 1 LEC35 -RELATED"/>
    <property type="match status" value="1"/>
</dbReference>
<dbReference type="Pfam" id="PF04193">
    <property type="entry name" value="PQ-loop"/>
    <property type="match status" value="2"/>
</dbReference>
<feature type="transmembrane region" description="Helical" evidence="9">
    <location>
        <begin position="12"/>
        <end position="32"/>
    </location>
</feature>
<evidence type="ECO:0000256" key="6">
    <source>
        <dbReference type="ARBA" id="ARBA00023136"/>
    </source>
</evidence>
<comment type="caution">
    <text evidence="10">The sequence shown here is derived from an EMBL/GenBank/DDBJ whole genome shotgun (WGS) entry which is preliminary data.</text>
</comment>
<evidence type="ECO:0000256" key="2">
    <source>
        <dbReference type="ARBA" id="ARBA00022448"/>
    </source>
</evidence>
<keyword evidence="3 8" id="KW-0812">Transmembrane</keyword>
<feature type="transmembrane region" description="Helical" evidence="9">
    <location>
        <begin position="44"/>
        <end position="62"/>
    </location>
</feature>
<evidence type="ECO:0000256" key="1">
    <source>
        <dbReference type="ARBA" id="ARBA00004141"/>
    </source>
</evidence>
<dbReference type="InterPro" id="IPR006603">
    <property type="entry name" value="PQ-loop_rpt"/>
</dbReference>
<organism evidence="10 11">
    <name type="scientific">Ceratopteris richardii</name>
    <name type="common">Triangle waterfern</name>
    <dbReference type="NCBI Taxonomy" id="49495"/>
    <lineage>
        <taxon>Eukaryota</taxon>
        <taxon>Viridiplantae</taxon>
        <taxon>Streptophyta</taxon>
        <taxon>Embryophyta</taxon>
        <taxon>Tracheophyta</taxon>
        <taxon>Polypodiopsida</taxon>
        <taxon>Polypodiidae</taxon>
        <taxon>Polypodiales</taxon>
        <taxon>Pteridineae</taxon>
        <taxon>Pteridaceae</taxon>
        <taxon>Parkerioideae</taxon>
        <taxon>Ceratopteris</taxon>
    </lineage>
</organism>
<protein>
    <recommendedName>
        <fullName evidence="8">Mannose-P-dolichol utilization defect 1 protein homolog</fullName>
    </recommendedName>
</protein>
<evidence type="ECO:0000313" key="11">
    <source>
        <dbReference type="Proteomes" id="UP000825935"/>
    </source>
</evidence>
<feature type="transmembrane region" description="Helical" evidence="9">
    <location>
        <begin position="109"/>
        <end position="127"/>
    </location>
</feature>
<proteinExistence type="inferred from homology"/>
<dbReference type="PANTHER" id="PTHR12226:SF2">
    <property type="entry name" value="MANNOSE-P-DOLICHOL UTILIZATION DEFECT 1 PROTEIN"/>
    <property type="match status" value="1"/>
</dbReference>
<dbReference type="EMBL" id="CM035407">
    <property type="protein sequence ID" value="KAH7444089.1"/>
    <property type="molecule type" value="Genomic_DNA"/>
</dbReference>
<keyword evidence="6 8" id="KW-0472">Membrane</keyword>